<proteinExistence type="predicted"/>
<gene>
    <name evidence="1" type="ORF">HETIRDRAFT_420965</name>
</gene>
<dbReference type="GeneID" id="20673689"/>
<organism evidence="1 2">
    <name type="scientific">Heterobasidion irregulare (strain TC 32-1)</name>
    <dbReference type="NCBI Taxonomy" id="747525"/>
    <lineage>
        <taxon>Eukaryota</taxon>
        <taxon>Fungi</taxon>
        <taxon>Dikarya</taxon>
        <taxon>Basidiomycota</taxon>
        <taxon>Agaricomycotina</taxon>
        <taxon>Agaricomycetes</taxon>
        <taxon>Russulales</taxon>
        <taxon>Bondarzewiaceae</taxon>
        <taxon>Heterobasidion</taxon>
        <taxon>Heterobasidion annosum species complex</taxon>
    </lineage>
</organism>
<evidence type="ECO:0000313" key="1">
    <source>
        <dbReference type="EMBL" id="ETW78180.1"/>
    </source>
</evidence>
<dbReference type="RefSeq" id="XP_009550175.1">
    <property type="nucleotide sequence ID" value="XM_009551880.1"/>
</dbReference>
<sequence>MKTAYAHTAEEFDLICQEQGIATGGILSADEDLESNRSLSQWGRIARDGCKPHSSLIRQAGKLLSDSRWFSKQSRSISQHLGRKLPSTYTHMHPQVYPSIKIGRGAPHCLI</sequence>
<keyword evidence="2" id="KW-1185">Reference proteome</keyword>
<accession>W4JYK1</accession>
<protein>
    <submittedName>
        <fullName evidence="1">Uncharacterized protein</fullName>
    </submittedName>
</protein>
<name>W4JYK1_HETIT</name>
<evidence type="ECO:0000313" key="2">
    <source>
        <dbReference type="Proteomes" id="UP000030671"/>
    </source>
</evidence>
<dbReference type="InParanoid" id="W4JYK1"/>
<dbReference type="HOGENOM" id="CLU_2158760_0_0_1"/>
<reference evidence="1 2" key="1">
    <citation type="journal article" date="2012" name="New Phytol.">
        <title>Insight into trade-off between wood decay and parasitism from the genome of a fungal forest pathogen.</title>
        <authorList>
            <person name="Olson A."/>
            <person name="Aerts A."/>
            <person name="Asiegbu F."/>
            <person name="Belbahri L."/>
            <person name="Bouzid O."/>
            <person name="Broberg A."/>
            <person name="Canback B."/>
            <person name="Coutinho P.M."/>
            <person name="Cullen D."/>
            <person name="Dalman K."/>
            <person name="Deflorio G."/>
            <person name="van Diepen L.T."/>
            <person name="Dunand C."/>
            <person name="Duplessis S."/>
            <person name="Durling M."/>
            <person name="Gonthier P."/>
            <person name="Grimwood J."/>
            <person name="Fossdal C.G."/>
            <person name="Hansson D."/>
            <person name="Henrissat B."/>
            <person name="Hietala A."/>
            <person name="Himmelstrand K."/>
            <person name="Hoffmeister D."/>
            <person name="Hogberg N."/>
            <person name="James T.Y."/>
            <person name="Karlsson M."/>
            <person name="Kohler A."/>
            <person name="Kues U."/>
            <person name="Lee Y.H."/>
            <person name="Lin Y.C."/>
            <person name="Lind M."/>
            <person name="Lindquist E."/>
            <person name="Lombard V."/>
            <person name="Lucas S."/>
            <person name="Lunden K."/>
            <person name="Morin E."/>
            <person name="Murat C."/>
            <person name="Park J."/>
            <person name="Raffaello T."/>
            <person name="Rouze P."/>
            <person name="Salamov A."/>
            <person name="Schmutz J."/>
            <person name="Solheim H."/>
            <person name="Stahlberg J."/>
            <person name="Velez H."/>
            <person name="de Vries R.P."/>
            <person name="Wiebenga A."/>
            <person name="Woodward S."/>
            <person name="Yakovlev I."/>
            <person name="Garbelotto M."/>
            <person name="Martin F."/>
            <person name="Grigoriev I.V."/>
            <person name="Stenlid J."/>
        </authorList>
    </citation>
    <scope>NUCLEOTIDE SEQUENCE [LARGE SCALE GENOMIC DNA]</scope>
    <source>
        <strain evidence="1 2">TC 32-1</strain>
    </source>
</reference>
<dbReference type="Proteomes" id="UP000030671">
    <property type="component" value="Unassembled WGS sequence"/>
</dbReference>
<dbReference type="AlphaFoldDB" id="W4JYK1"/>
<dbReference type="EMBL" id="KI925462">
    <property type="protein sequence ID" value="ETW78180.1"/>
    <property type="molecule type" value="Genomic_DNA"/>
</dbReference>
<dbReference type="KEGG" id="hir:HETIRDRAFT_420965"/>